<sequence length="365" mass="38780">MNIKSLLIGSAAALAAVSGAQAADAIVAAEPEPMEYVRVCDAFGTGFFYIPGTETCLKFSGYVRFQTDIGRDKSGTSDWDSFTRAQFNVDTKTDTELGAVRGFIEFRGDADTADSAGLNIQQAFIELGGLKVGKFYNWWGDSLSGETDYLNSATLFNSVRYTYDAGSFWAGVSVDELEGLNGRLARIENGVATQEADNNVGISAGVGTKLAGFTLQLIGGYDVDQEEGAVRLMGTADIGPGTLGLAGVWASGGSAYWARSEWTVAAEYAIKATDKLTITPAAQYFGSVADGVRTNGTGALGTAISSDSTTLRLGNDWSDRDAWTAGVTVDYKITDGLTTKLTANYYDEDGRGDQVTGFVRLQRNF</sequence>
<dbReference type="RefSeq" id="WP_045231777.1">
    <property type="nucleotide sequence ID" value="NZ_BBJU01000025.1"/>
</dbReference>
<gene>
    <name evidence="11" type="ORF">RRU01S_25_00180</name>
</gene>
<evidence type="ECO:0000256" key="4">
    <source>
        <dbReference type="ARBA" id="ARBA00022692"/>
    </source>
</evidence>
<feature type="signal peptide" evidence="10">
    <location>
        <begin position="1"/>
        <end position="22"/>
    </location>
</feature>
<name>A0A081D082_9HYPH</name>
<proteinExistence type="inferred from homology"/>
<accession>A0A081D082</accession>
<keyword evidence="4 10" id="KW-0812">Transmembrane</keyword>
<dbReference type="SUPFAM" id="SSF56935">
    <property type="entry name" value="Porins"/>
    <property type="match status" value="1"/>
</dbReference>
<comment type="similarity">
    <text evidence="1 10">Belongs to the alphaproteobacteria porin family.</text>
</comment>
<comment type="subcellular location">
    <subcellularLocation>
        <location evidence="10">Cell outer membrane</location>
        <topology evidence="10">Multi-pass membrane protein</topology>
    </subcellularLocation>
</comment>
<evidence type="ECO:0000256" key="9">
    <source>
        <dbReference type="ARBA" id="ARBA00023237"/>
    </source>
</evidence>
<keyword evidence="6 10" id="KW-0406">Ion transport</keyword>
<keyword evidence="5 10" id="KW-0732">Signal</keyword>
<keyword evidence="2 10" id="KW-0813">Transport</keyword>
<comment type="domain">
    <text evidence="10">Consists of 16-stranded beta-barrel sheets, with large surface-exposed loops, that form a transmembrane pore at the center of each barrel. The pore is partially ocluded by a peptide loop that folds into the pore lumen.</text>
</comment>
<dbReference type="GO" id="GO:0006811">
    <property type="term" value="P:monoatomic ion transport"/>
    <property type="evidence" value="ECO:0007669"/>
    <property type="project" value="UniProtKB-KW"/>
</dbReference>
<dbReference type="InterPro" id="IPR003684">
    <property type="entry name" value="Porin_alphabac"/>
</dbReference>
<comment type="caution">
    <text evidence="11">The sequence shown here is derived from an EMBL/GenBank/DDBJ whole genome shotgun (WGS) entry which is preliminary data.</text>
</comment>
<protein>
    <recommendedName>
        <fullName evidence="10">Porin</fullName>
    </recommendedName>
</protein>
<dbReference type="Pfam" id="PF02530">
    <property type="entry name" value="Porin_2"/>
    <property type="match status" value="1"/>
</dbReference>
<reference evidence="11 12" key="1">
    <citation type="submission" date="2014-08" db="EMBL/GenBank/DDBJ databases">
        <title>Whole genome shotgun sequence of Rhizobium rubi NBRC 13261.</title>
        <authorList>
            <person name="Katano-Makiyama Y."/>
            <person name="Hosoyama A."/>
            <person name="Hashimoto M."/>
            <person name="Hosoyama Y."/>
            <person name="Noguchi M."/>
            <person name="Tsuchikane K."/>
            <person name="Uohara A."/>
            <person name="Ohji S."/>
            <person name="Ichikawa N."/>
            <person name="Kimura A."/>
            <person name="Yamazoe A."/>
            <person name="Fujita N."/>
        </authorList>
    </citation>
    <scope>NUCLEOTIDE SEQUENCE [LARGE SCALE GENOMIC DNA]</scope>
    <source>
        <strain evidence="11 12">NBRC 13261</strain>
    </source>
</reference>
<organism evidence="11 12">
    <name type="scientific">Agrobacterium rubi TR3 = NBRC 13261</name>
    <dbReference type="NCBI Taxonomy" id="1368415"/>
    <lineage>
        <taxon>Bacteria</taxon>
        <taxon>Pseudomonadati</taxon>
        <taxon>Pseudomonadota</taxon>
        <taxon>Alphaproteobacteria</taxon>
        <taxon>Hyphomicrobiales</taxon>
        <taxon>Rhizobiaceae</taxon>
        <taxon>Rhizobium/Agrobacterium group</taxon>
        <taxon>Agrobacterium</taxon>
    </lineage>
</organism>
<dbReference type="Gene3D" id="2.40.170.20">
    <property type="entry name" value="TonB-dependent receptor, beta-barrel domain"/>
    <property type="match status" value="1"/>
</dbReference>
<dbReference type="Proteomes" id="UP000028701">
    <property type="component" value="Unassembled WGS sequence"/>
</dbReference>
<evidence type="ECO:0000256" key="5">
    <source>
        <dbReference type="ARBA" id="ARBA00022729"/>
    </source>
</evidence>
<evidence type="ECO:0000256" key="3">
    <source>
        <dbReference type="ARBA" id="ARBA00022452"/>
    </source>
</evidence>
<dbReference type="GO" id="GO:0015288">
    <property type="term" value="F:porin activity"/>
    <property type="evidence" value="ECO:0007669"/>
    <property type="project" value="UniProtKB-KW"/>
</dbReference>
<evidence type="ECO:0000256" key="10">
    <source>
        <dbReference type="RuleBase" id="RU364005"/>
    </source>
</evidence>
<keyword evidence="3 10" id="KW-1134">Transmembrane beta strand</keyword>
<evidence type="ECO:0000256" key="7">
    <source>
        <dbReference type="ARBA" id="ARBA00023114"/>
    </source>
</evidence>
<feature type="chain" id="PRO_5009359899" description="Porin" evidence="10">
    <location>
        <begin position="23"/>
        <end position="365"/>
    </location>
</feature>
<dbReference type="GO" id="GO:0046930">
    <property type="term" value="C:pore complex"/>
    <property type="evidence" value="ECO:0007669"/>
    <property type="project" value="UniProtKB-KW"/>
</dbReference>
<evidence type="ECO:0000256" key="6">
    <source>
        <dbReference type="ARBA" id="ARBA00023065"/>
    </source>
</evidence>
<keyword evidence="8 10" id="KW-0472">Membrane</keyword>
<evidence type="ECO:0000313" key="12">
    <source>
        <dbReference type="Proteomes" id="UP000028701"/>
    </source>
</evidence>
<evidence type="ECO:0000256" key="1">
    <source>
        <dbReference type="ARBA" id="ARBA00009521"/>
    </source>
</evidence>
<keyword evidence="7 10" id="KW-0626">Porin</keyword>
<evidence type="ECO:0000313" key="11">
    <source>
        <dbReference type="EMBL" id="GAK72328.1"/>
    </source>
</evidence>
<keyword evidence="9 10" id="KW-0998">Cell outer membrane</keyword>
<dbReference type="AlphaFoldDB" id="A0A081D082"/>
<dbReference type="eggNOG" id="COG3203">
    <property type="taxonomic scope" value="Bacteria"/>
</dbReference>
<evidence type="ECO:0000256" key="2">
    <source>
        <dbReference type="ARBA" id="ARBA00022448"/>
    </source>
</evidence>
<dbReference type="OrthoDB" id="7801681at2"/>
<comment type="function">
    <text evidence="10">Forms passive diffusion pores that allow small molecular weight hydrophilic materials across the outer membrane.</text>
</comment>
<dbReference type="InterPro" id="IPR036942">
    <property type="entry name" value="Beta-barrel_TonB_sf"/>
</dbReference>
<dbReference type="EMBL" id="BBJU01000025">
    <property type="protein sequence ID" value="GAK72328.1"/>
    <property type="molecule type" value="Genomic_DNA"/>
</dbReference>
<dbReference type="GO" id="GO:0009279">
    <property type="term" value="C:cell outer membrane"/>
    <property type="evidence" value="ECO:0007669"/>
    <property type="project" value="UniProtKB-SubCell"/>
</dbReference>
<evidence type="ECO:0000256" key="8">
    <source>
        <dbReference type="ARBA" id="ARBA00023136"/>
    </source>
</evidence>